<evidence type="ECO:0000313" key="32">
    <source>
        <dbReference type="EMBL" id="AOO04191.1"/>
    </source>
</evidence>
<evidence type="ECO:0000313" key="29">
    <source>
        <dbReference type="EMBL" id="AOO03549.1"/>
    </source>
</evidence>
<evidence type="ECO:0000313" key="55">
    <source>
        <dbReference type="EMBL" id="AOO09117.1"/>
    </source>
</evidence>
<dbReference type="Proteomes" id="UP000220290">
    <property type="component" value="Segment"/>
</dbReference>
<dbReference type="EMBL" id="KX349235">
    <property type="protein sequence ID" value="AON99485.1"/>
    <property type="molecule type" value="Genomic_DNA"/>
</dbReference>
<dbReference type="EMBL" id="KX349243">
    <property type="protein sequence ID" value="AOO01196.1"/>
    <property type="molecule type" value="Genomic_DNA"/>
</dbReference>
<dbReference type="Proteomes" id="UP000220257">
    <property type="component" value="Genome"/>
</dbReference>
<dbReference type="EMBL" id="KX349265">
    <property type="protein sequence ID" value="AOO05902.1"/>
    <property type="molecule type" value="Genomic_DNA"/>
</dbReference>
<evidence type="ECO:0000313" key="37">
    <source>
        <dbReference type="EMBL" id="AOO05260.1"/>
    </source>
</evidence>
<dbReference type="EMBL" id="KX349256">
    <property type="protein sequence ID" value="AOO03977.1"/>
    <property type="molecule type" value="Genomic_DNA"/>
</dbReference>
<organism evidence="47 62">
    <name type="scientific">Synechococcus phage S-RIM2</name>
    <dbReference type="NCBI Taxonomy" id="687800"/>
    <lineage>
        <taxon>Viruses</taxon>
        <taxon>Duplodnaviria</taxon>
        <taxon>Heunggongvirae</taxon>
        <taxon>Uroviricota</taxon>
        <taxon>Caudoviricetes</taxon>
        <taxon>Pantevenvirales</taxon>
        <taxon>Kyanoviridae</taxon>
        <taxon>Nerrivikvirus</taxon>
        <taxon>Nerrivikvirus srim2</taxon>
    </lineage>
</organism>
<evidence type="ECO:0000313" key="43">
    <source>
        <dbReference type="EMBL" id="AOO06543.1"/>
    </source>
</evidence>
<dbReference type="Proteomes" id="UP000220999">
    <property type="component" value="Segment"/>
</dbReference>
<dbReference type="Proteomes" id="UP000220062">
    <property type="component" value="Segment"/>
</dbReference>
<evidence type="ECO:0000313" key="4">
    <source>
        <dbReference type="EMBL" id="AON98196.1"/>
    </source>
</evidence>
<dbReference type="Proteomes" id="UP000219740">
    <property type="component" value="Genome"/>
</dbReference>
<dbReference type="Proteomes" id="UP000220101">
    <property type="component" value="Segment"/>
</dbReference>
<name>A0A1D7S155_9CAUD</name>
<evidence type="ECO:0000313" key="14">
    <source>
        <dbReference type="EMBL" id="AOO00341.1"/>
    </source>
</evidence>
<dbReference type="EMBL" id="KX349254">
    <property type="protein sequence ID" value="AOO03549.1"/>
    <property type="molecule type" value="Genomic_DNA"/>
</dbReference>
<evidence type="ECO:0000313" key="33">
    <source>
        <dbReference type="EMBL" id="AOO04405.1"/>
    </source>
</evidence>
<dbReference type="Proteomes" id="UP000219973">
    <property type="component" value="Segment"/>
</dbReference>
<evidence type="ECO:0000313" key="44">
    <source>
        <dbReference type="EMBL" id="AOO06757.1"/>
    </source>
</evidence>
<dbReference type="Proteomes" id="UP000220437">
    <property type="component" value="Segment"/>
</dbReference>
<dbReference type="EMBL" id="KX349229">
    <property type="protein sequence ID" value="AON98196.1"/>
    <property type="molecule type" value="Genomic_DNA"/>
</dbReference>
<evidence type="ECO:0000313" key="50">
    <source>
        <dbReference type="EMBL" id="AOO08044.1"/>
    </source>
</evidence>
<dbReference type="Proteomes" id="UP000220899">
    <property type="component" value="Segment"/>
</dbReference>
<protein>
    <recommendedName>
        <fullName evidence="63">Sericin 1-like protein</fullName>
    </recommendedName>
</protein>
<dbReference type="EMBL" id="KX349255">
    <property type="protein sequence ID" value="AOO03763.1"/>
    <property type="molecule type" value="Genomic_DNA"/>
</dbReference>
<evidence type="ECO:0000313" key="30">
    <source>
        <dbReference type="EMBL" id="AOO03763.1"/>
    </source>
</evidence>
<dbReference type="Proteomes" id="UP000220968">
    <property type="component" value="Segment"/>
</dbReference>
<dbReference type="EMBL" id="KX349230">
    <property type="protein sequence ID" value="AON98412.1"/>
    <property type="molecule type" value="Genomic_DNA"/>
</dbReference>
<dbReference type="EMBL" id="KX349281">
    <property type="protein sequence ID" value="AOO09332.1"/>
    <property type="molecule type" value="Genomic_DNA"/>
</dbReference>
<dbReference type="Proteomes" id="UP000219978">
    <property type="component" value="Segment"/>
</dbReference>
<dbReference type="EMBL" id="KX349282">
    <property type="protein sequence ID" value="AOO09546.1"/>
    <property type="molecule type" value="Genomic_DNA"/>
</dbReference>
<dbReference type="EMBL" id="KX349250">
    <property type="protein sequence ID" value="AOO02693.1"/>
    <property type="molecule type" value="Genomic_DNA"/>
</dbReference>
<dbReference type="EMBL" id="KX349240">
    <property type="protein sequence ID" value="AOO00555.1"/>
    <property type="molecule type" value="Genomic_DNA"/>
</dbReference>
<reference evidence="60 61" key="1">
    <citation type="journal article" date="2016" name="Environ. Microbiol.">
        <title>Genomic diversification of marine cyanophages into stable ecotypes.</title>
        <authorList>
            <person name="Marston M.F."/>
            <person name="Martiny J.B."/>
        </authorList>
    </citation>
    <scope>NUCLEOTIDE SEQUENCE [LARGE SCALE GENOMIC DNA]</scope>
    <source>
        <strain evidence="1">Fa_02_0709</strain>
        <strain evidence="2">Fa_10_0709</strain>
        <strain evidence="3">Fa_24_0709</strain>
        <strain evidence="4">LIS_01_1010</strain>
        <strain evidence="5">LIS_02_1013</strain>
        <strain evidence="6">LIS_06_1010</strain>
        <strain evidence="7">LIS_09_1010</strain>
        <strain evidence="8">LIS_11_1010</strain>
        <strain evidence="9">LIS_12_1010</strain>
        <strain evidence="10">LIS_14_1013</strain>
        <strain evidence="11">NJ_05_1013</strain>
        <strain evidence="12">Np_01_0709</strain>
        <strain evidence="13">Np_01_1112</strain>
        <strain evidence="14">Np_03_0709</strain>
        <strain evidence="15">Np_03_1112</strain>
        <strain evidence="16">Np_04_1112</strain>
        <strain evidence="17">Np_06_0912</strain>
        <strain evidence="18">Np_11_1112</strain>
        <strain evidence="19">Np_12_0912</strain>
        <strain evidence="20">Np_14_0912</strain>
        <strain evidence="21">Np_15_0709</strain>
        <strain evidence="22">Np_15_1112</strain>
        <strain evidence="23">Np_19_1112</strain>
        <strain evidence="24">Np_20_0912</strain>
        <strain evidence="25">Np_23_1112</strain>
        <strain evidence="26">Np_24_1112</strain>
        <strain evidence="27">Np_31_1112</strain>
        <strain evidence="28">Np_33_0912</strain>
        <strain evidence="29">Np_36_1112</strain>
        <strain evidence="30">RW_01_0709</strain>
        <strain evidence="31">RW_02_0113</strain>
        <strain evidence="32">RW_02_0709</strain>
        <strain evidence="33">RW_03_0709</strain>
        <strain evidence="34">RW_08_1112</strain>
        <strain evidence="35">RW_11_0905</strain>
        <strain evidence="36">RW_12_0113</strain>
        <strain evidence="37">RW_12_0709</strain>
        <strain evidence="38">RW_14_1112</strain>
        <strain evidence="39">RW_16_0905</strain>
        <strain evidence="40">RW_17_0113</strain>
        <strain evidence="41">RW_26_0905</strain>
        <strain evidence="42">RW_29_1112</strain>
        <strain evidence="43">RW_30_0905</strain>
        <strain evidence="44">RW_34_0905</strain>
        <strain evidence="45">RW_40_1112</strain>
        <strain evidence="46">Sn_25_0709</strain>
        <strain evidence="47">W1_01_0709</strain>
        <strain evidence="48">W1_01_0910</strain>
        <strain evidence="49">W1_03_0709</strain>
        <strain evidence="50">W1_08_0709</strain>
        <strain evidence="51">W1_09_0709</strain>
        <strain evidence="52">W1_12_0909</strain>
        <strain evidence="53">W1_13_0709</strain>
        <strain evidence="54">W1_16_0709</strain>
        <strain evidence="55">W2_02_0709</strain>
        <strain evidence="56">W2_13_0910</strain>
        <strain evidence="57">W2_14_0910</strain>
        <strain evidence="58">W2_32_0910</strain>
        <strain evidence="59">W2_39_0910</strain>
    </source>
</reference>
<evidence type="ECO:0000313" key="22">
    <source>
        <dbReference type="EMBL" id="AOO02052.1"/>
    </source>
</evidence>
<dbReference type="EMBL" id="KX349263">
    <property type="protein sequence ID" value="AOO05474.1"/>
    <property type="molecule type" value="Genomic_DNA"/>
</dbReference>
<dbReference type="EMBL" id="KX349245">
    <property type="protein sequence ID" value="AOO01624.1"/>
    <property type="molecule type" value="Genomic_DNA"/>
</dbReference>
<evidence type="ECO:0000313" key="42">
    <source>
        <dbReference type="EMBL" id="AOO06329.1"/>
    </source>
</evidence>
<evidence type="ECO:0000313" key="13">
    <source>
        <dbReference type="EMBL" id="AOO00127.1"/>
    </source>
</evidence>
<evidence type="ECO:0000313" key="46">
    <source>
        <dbReference type="EMBL" id="AOO07185.1"/>
    </source>
</evidence>
<dbReference type="Proteomes" id="UP000220457">
    <property type="component" value="Segment"/>
</dbReference>
<evidence type="ECO:0000313" key="36">
    <source>
        <dbReference type="EMBL" id="AOO05046.1"/>
    </source>
</evidence>
<evidence type="ECO:0000313" key="40">
    <source>
        <dbReference type="EMBL" id="AOO05902.1"/>
    </source>
</evidence>
<evidence type="ECO:0000313" key="62">
    <source>
        <dbReference type="Proteomes" id="UP000220431"/>
    </source>
</evidence>
<dbReference type="Proteomes" id="UP000220975">
    <property type="component" value="Segment"/>
</dbReference>
<dbReference type="Proteomes" id="UP000219792">
    <property type="component" value="Segment"/>
</dbReference>
<dbReference type="EMBL" id="KX349269">
    <property type="protein sequence ID" value="AOO06757.1"/>
    <property type="molecule type" value="Genomic_DNA"/>
</dbReference>
<evidence type="ECO:0000313" key="54">
    <source>
        <dbReference type="EMBL" id="AOO08903.1"/>
    </source>
</evidence>
<dbReference type="Proteomes" id="UP000220738">
    <property type="component" value="Segment"/>
</dbReference>
<dbReference type="Proteomes" id="UP000220799">
    <property type="component" value="Segment"/>
</dbReference>
<evidence type="ECO:0000313" key="11">
    <source>
        <dbReference type="EMBL" id="AON99699.1"/>
    </source>
</evidence>
<dbReference type="EMBL" id="KX349233">
    <property type="protein sequence ID" value="AON99056.1"/>
    <property type="molecule type" value="Genomic_DNA"/>
</dbReference>
<evidence type="ECO:0000313" key="41">
    <source>
        <dbReference type="EMBL" id="AOO06116.1"/>
    </source>
</evidence>
<evidence type="ECO:0000313" key="56">
    <source>
        <dbReference type="EMBL" id="AOO09332.1"/>
    </source>
</evidence>
<evidence type="ECO:0000313" key="6">
    <source>
        <dbReference type="EMBL" id="AON98627.1"/>
    </source>
</evidence>
<dbReference type="EMBL" id="KX349279">
    <property type="protein sequence ID" value="AOO08903.1"/>
    <property type="molecule type" value="Genomic_DNA"/>
</dbReference>
<dbReference type="EMBL" id="KX349278">
    <property type="protein sequence ID" value="AOO08688.1"/>
    <property type="molecule type" value="Genomic_DNA"/>
</dbReference>
<evidence type="ECO:0000313" key="31">
    <source>
        <dbReference type="EMBL" id="AOO03977.1"/>
    </source>
</evidence>
<evidence type="ECO:0000313" key="2">
    <source>
        <dbReference type="EMBL" id="AON97768.1"/>
    </source>
</evidence>
<evidence type="ECO:0000313" key="35">
    <source>
        <dbReference type="EMBL" id="AOO04832.1"/>
    </source>
</evidence>
<dbReference type="Proteomes" id="UP000220815">
    <property type="component" value="Genome"/>
</dbReference>
<dbReference type="Proteomes" id="UP000220171">
    <property type="component" value="Segment"/>
</dbReference>
<evidence type="ECO:0000313" key="10">
    <source>
        <dbReference type="EMBL" id="AON99485.1"/>
    </source>
</evidence>
<dbReference type="EMBL" id="KX349226">
    <property type="protein sequence ID" value="AON97554.1"/>
    <property type="molecule type" value="Genomic_DNA"/>
</dbReference>
<dbReference type="EMBL" id="KX349272">
    <property type="protein sequence ID" value="AOO07399.1"/>
    <property type="molecule type" value="Genomic_DNA"/>
</dbReference>
<dbReference type="EMBL" id="KX349242">
    <property type="protein sequence ID" value="AOO00982.1"/>
    <property type="molecule type" value="Genomic_DNA"/>
</dbReference>
<dbReference type="EMBL" id="KX349228">
    <property type="protein sequence ID" value="AON97982.1"/>
    <property type="molecule type" value="Genomic_DNA"/>
</dbReference>
<dbReference type="Proteomes" id="UP000220874">
    <property type="component" value="Segment"/>
</dbReference>
<dbReference type="EMBL" id="KX349241">
    <property type="protein sequence ID" value="AOO00768.1"/>
    <property type="molecule type" value="Genomic_DNA"/>
</dbReference>
<dbReference type="Proteomes" id="UP000220729">
    <property type="component" value="Segment"/>
</dbReference>
<evidence type="ECO:0000313" key="3">
    <source>
        <dbReference type="EMBL" id="AON97982.1"/>
    </source>
</evidence>
<dbReference type="Proteomes" id="UP000219847">
    <property type="component" value="Segment"/>
</dbReference>
<dbReference type="EMBL" id="KX349252">
    <property type="protein sequence ID" value="AOO03121.1"/>
    <property type="molecule type" value="Genomic_DNA"/>
</dbReference>
<dbReference type="EMBL" id="KX349248">
    <property type="protein sequence ID" value="AOO02266.1"/>
    <property type="molecule type" value="Genomic_DNA"/>
</dbReference>
<dbReference type="EMBL" id="KX349268">
    <property type="protein sequence ID" value="AOO06543.1"/>
    <property type="molecule type" value="Genomic_DNA"/>
</dbReference>
<dbReference type="EMBL" id="KX349273">
    <property type="protein sequence ID" value="AOO07613.1"/>
    <property type="molecule type" value="Genomic_DNA"/>
</dbReference>
<dbReference type="EMBL" id="KX349271">
    <property type="protein sequence ID" value="AOO07185.1"/>
    <property type="molecule type" value="Genomic_DNA"/>
</dbReference>
<evidence type="ECO:0000313" key="38">
    <source>
        <dbReference type="EMBL" id="AOO05474.1"/>
    </source>
</evidence>
<evidence type="ECO:0000313" key="7">
    <source>
        <dbReference type="EMBL" id="AON98842.1"/>
    </source>
</evidence>
<dbReference type="Proteomes" id="UP000220960">
    <property type="component" value="Segment"/>
</dbReference>
<dbReference type="EMBL" id="KX349266">
    <property type="protein sequence ID" value="AOO06116.1"/>
    <property type="molecule type" value="Genomic_DNA"/>
</dbReference>
<evidence type="ECO:0000313" key="16">
    <source>
        <dbReference type="EMBL" id="AOO00768.1"/>
    </source>
</evidence>
<dbReference type="Proteomes" id="UP000229411">
    <property type="component" value="Segment"/>
</dbReference>
<dbReference type="Proteomes" id="UP000220556">
    <property type="component" value="Segment"/>
</dbReference>
<dbReference type="EMBL" id="KX349257">
    <property type="protein sequence ID" value="AOO04191.1"/>
    <property type="molecule type" value="Genomic_DNA"/>
</dbReference>
<evidence type="ECO:0000313" key="28">
    <source>
        <dbReference type="EMBL" id="AOO03335.1"/>
    </source>
</evidence>
<evidence type="ECO:0008006" key="63">
    <source>
        <dbReference type="Google" id="ProtNLM"/>
    </source>
</evidence>
<dbReference type="EMBL" id="KX349274">
    <property type="protein sequence ID" value="AOO07829.1"/>
    <property type="molecule type" value="Genomic_DNA"/>
</dbReference>
<dbReference type="EMBL" id="KX349260">
    <property type="protein sequence ID" value="AOO04832.1"/>
    <property type="molecule type" value="Genomic_DNA"/>
</dbReference>
<dbReference type="Proteomes" id="UP000220657">
    <property type="component" value="Segment"/>
</dbReference>
<dbReference type="EMBL" id="KX349253">
    <property type="protein sequence ID" value="AOO03335.1"/>
    <property type="molecule type" value="Genomic_DNA"/>
</dbReference>
<evidence type="ECO:0000313" key="27">
    <source>
        <dbReference type="EMBL" id="AOO03121.1"/>
    </source>
</evidence>
<dbReference type="EMBL" id="KX349284">
    <property type="protein sequence ID" value="AOO09975.1"/>
    <property type="molecule type" value="Genomic_DNA"/>
</dbReference>
<evidence type="ECO:0000313" key="39">
    <source>
        <dbReference type="EMBL" id="AOO05688.1"/>
    </source>
</evidence>
<evidence type="ECO:0000313" key="49">
    <source>
        <dbReference type="EMBL" id="AOO07829.1"/>
    </source>
</evidence>
<dbReference type="Proteomes" id="UP000220231">
    <property type="component" value="Segment"/>
</dbReference>
<dbReference type="EMBL" id="KX349244">
    <property type="protein sequence ID" value="AOO01410.1"/>
    <property type="molecule type" value="Genomic_DNA"/>
</dbReference>
<evidence type="ECO:0000313" key="45">
    <source>
        <dbReference type="EMBL" id="AOO06971.1"/>
    </source>
</evidence>
<dbReference type="Proteomes" id="UP000220656">
    <property type="component" value="Segment"/>
</dbReference>
<dbReference type="Proteomes" id="UP000220280">
    <property type="component" value="Segment"/>
</dbReference>
<dbReference type="Proteomes" id="UP000220287">
    <property type="component" value="Segment"/>
</dbReference>
<evidence type="ECO:0000313" key="9">
    <source>
        <dbReference type="EMBL" id="AON99270.1"/>
    </source>
</evidence>
<dbReference type="EMBL" id="KX349259">
    <property type="protein sequence ID" value="AOO04619.1"/>
    <property type="molecule type" value="Genomic_DNA"/>
</dbReference>
<evidence type="ECO:0000313" key="51">
    <source>
        <dbReference type="EMBL" id="AOO08259.1"/>
    </source>
</evidence>
<evidence type="ECO:0000313" key="15">
    <source>
        <dbReference type="EMBL" id="AOO00555.1"/>
    </source>
</evidence>
<dbReference type="Proteomes" id="UP000220084">
    <property type="component" value="Segment"/>
</dbReference>
<dbReference type="EMBL" id="KX349277">
    <property type="protein sequence ID" value="AOO08473.1"/>
    <property type="molecule type" value="Genomic_DNA"/>
</dbReference>
<dbReference type="EMBL" id="KX349238">
    <property type="protein sequence ID" value="AOO00127.1"/>
    <property type="molecule type" value="Genomic_DNA"/>
</dbReference>
<dbReference type="Proteomes" id="UP000220274">
    <property type="component" value="Genome"/>
</dbReference>
<dbReference type="EMBL" id="KX349276">
    <property type="protein sequence ID" value="AOO08259.1"/>
    <property type="molecule type" value="Genomic_DNA"/>
</dbReference>
<dbReference type="Proteomes" id="UP000220787">
    <property type="component" value="Segment"/>
</dbReference>
<dbReference type="EMBL" id="KX349262">
    <property type="protein sequence ID" value="AOO05260.1"/>
    <property type="molecule type" value="Genomic_DNA"/>
</dbReference>
<evidence type="ECO:0000313" key="53">
    <source>
        <dbReference type="EMBL" id="AOO08688.1"/>
    </source>
</evidence>
<evidence type="ECO:0000313" key="8">
    <source>
        <dbReference type="EMBL" id="AON99056.1"/>
    </source>
</evidence>
<evidence type="ECO:0000313" key="61">
    <source>
        <dbReference type="Proteomes" id="UP000219765"/>
    </source>
</evidence>
<dbReference type="EMBL" id="KX349227">
    <property type="protein sequence ID" value="AON97768.1"/>
    <property type="molecule type" value="Genomic_DNA"/>
</dbReference>
<dbReference type="EMBL" id="KX349237">
    <property type="protein sequence ID" value="AON99912.1"/>
    <property type="molecule type" value="Genomic_DNA"/>
</dbReference>
<dbReference type="Proteomes" id="UP000219867">
    <property type="component" value="Segment"/>
</dbReference>
<dbReference type="Proteomes" id="UP000219823">
    <property type="component" value="Segment"/>
</dbReference>
<evidence type="ECO:0000313" key="59">
    <source>
        <dbReference type="EMBL" id="AOO09975.1"/>
    </source>
</evidence>
<sequence length="464" mass="49368">MSQLNVDRIVSLGGGGGTAAIQLESSGNFNFDTGTLYVDSTNGEVGINTTTPRATLDIASTDSVIVPVGTTAQRSGAPIEGMFRYNSTDRTFEGYAFNAGANAVQWGPIAGAGGGLPDQSTDRYSPDFTEGAVLRSDGTDAYWDISGAPTGWTMSRIWTHGYVGGGYQSGSPWRNVNRTVHATDTSTNLGDTLDRSGAYMAGSFTDNRHYFHSMENTYRGSSNYTSGFSMTTEAGITHQGSWDMTVSRGSMGSFQDHEFAGGYSYLLGGGNARTDSMNLKTDVMRTSGYPQNHADGGDDPTHGGNARLKGWYKRSGTRQALVWNTESWVTWDNGPGGDGWKKILGTMLGHMYVGTGNNNQNGNQRVEDTTGLQTRGLNFGNMGEENFEMGMRKGYCLGNYNGSQNNNTFKVNYGTDAYNNLGGASPPSGHGGMSSAHCSSASAISGVNDAGTALYDYGTNIPNY</sequence>
<dbReference type="Proteomes" id="UP000220431">
    <property type="component" value="Genome"/>
</dbReference>
<dbReference type="Proteomes" id="UP000220878">
    <property type="component" value="Genome"/>
</dbReference>
<evidence type="ECO:0000313" key="12">
    <source>
        <dbReference type="EMBL" id="AON99912.1"/>
    </source>
</evidence>
<dbReference type="EMBL" id="KX349236">
    <property type="protein sequence ID" value="AON99699.1"/>
    <property type="molecule type" value="Genomic_DNA"/>
</dbReference>
<dbReference type="Proteomes" id="UP000219765">
    <property type="component" value="Segment"/>
</dbReference>
<evidence type="ECO:0000313" key="24">
    <source>
        <dbReference type="EMBL" id="AOO02479.1"/>
    </source>
</evidence>
<evidence type="ECO:0000313" key="58">
    <source>
        <dbReference type="EMBL" id="AOO09760.1"/>
    </source>
</evidence>
<evidence type="ECO:0000313" key="26">
    <source>
        <dbReference type="EMBL" id="AOO02907.1"/>
    </source>
</evidence>
<evidence type="ECO:0000313" key="52">
    <source>
        <dbReference type="EMBL" id="AOO08473.1"/>
    </source>
</evidence>
<dbReference type="EMBL" id="KX349270">
    <property type="protein sequence ID" value="AOO06971.1"/>
    <property type="molecule type" value="Genomic_DNA"/>
</dbReference>
<evidence type="ECO:0000313" key="18">
    <source>
        <dbReference type="EMBL" id="AOO01196.1"/>
    </source>
</evidence>
<evidence type="ECO:0000313" key="34">
    <source>
        <dbReference type="EMBL" id="AOO04619.1"/>
    </source>
</evidence>
<dbReference type="EMBL" id="KX349249">
    <property type="protein sequence ID" value="AOO02479.1"/>
    <property type="molecule type" value="Genomic_DNA"/>
</dbReference>
<dbReference type="Proteomes" id="UP000220477">
    <property type="component" value="Segment"/>
</dbReference>
<dbReference type="Proteomes" id="UP000220587">
    <property type="component" value="Segment"/>
</dbReference>
<dbReference type="Proteomes" id="UP000220495">
    <property type="component" value="Genome"/>
</dbReference>
<evidence type="ECO:0000313" key="23">
    <source>
        <dbReference type="EMBL" id="AOO02266.1"/>
    </source>
</evidence>
<evidence type="ECO:0000313" key="47">
    <source>
        <dbReference type="EMBL" id="AOO07399.1"/>
    </source>
</evidence>
<dbReference type="EMBL" id="KX349261">
    <property type="protein sequence ID" value="AOO05046.1"/>
    <property type="molecule type" value="Genomic_DNA"/>
</dbReference>
<evidence type="ECO:0000313" key="5">
    <source>
        <dbReference type="EMBL" id="AON98412.1"/>
    </source>
</evidence>
<dbReference type="EMBL" id="KX349246">
    <property type="protein sequence ID" value="AOO01838.1"/>
    <property type="molecule type" value="Genomic_DNA"/>
</dbReference>
<evidence type="ECO:0000313" key="57">
    <source>
        <dbReference type="EMBL" id="AOO09546.1"/>
    </source>
</evidence>
<dbReference type="Proteomes" id="UP000220745">
    <property type="component" value="Segment"/>
</dbReference>
<dbReference type="Proteomes" id="UP000220455">
    <property type="component" value="Segment"/>
</dbReference>
<accession>A0A1D7S155</accession>
<dbReference type="Proteomes" id="UP000219866">
    <property type="component" value="Segment"/>
</dbReference>
<evidence type="ECO:0000313" key="48">
    <source>
        <dbReference type="EMBL" id="AOO07613.1"/>
    </source>
</evidence>
<dbReference type="Proteomes" id="UP000220326">
    <property type="component" value="Segment"/>
</dbReference>
<dbReference type="Proteomes" id="UP000219918">
    <property type="component" value="Segment"/>
</dbReference>
<dbReference type="Proteomes" id="UP000219987">
    <property type="component" value="Segment"/>
</dbReference>
<gene>
    <name evidence="1" type="ORF">Fa020709_041</name>
    <name evidence="2" type="ORF">Fa100709_041</name>
    <name evidence="3" type="ORF">Fa240709_041</name>
    <name evidence="4" type="ORF">LIS011010_041</name>
    <name evidence="5" type="ORF">LIS021013_042</name>
    <name evidence="6" type="ORF">LIS061010_042</name>
    <name evidence="7" type="ORF">LIS091010_041</name>
    <name evidence="8" type="ORF">LIS111010_041</name>
    <name evidence="9" type="ORF">LIS121010_041</name>
    <name evidence="10" type="ORF">LIS141013_041</name>
    <name evidence="11" type="ORF">NJ_05_1013_041</name>
    <name evidence="12" type="ORF">Np010709_041</name>
    <name evidence="13" type="ORF">Np011112_041</name>
    <name evidence="14" type="ORF">Np030709_041</name>
    <name evidence="15" type="ORF">Np031112_041</name>
    <name evidence="16" type="ORF">Np041112_041</name>
    <name evidence="17" type="ORF">Np060912_041</name>
    <name evidence="18" type="ORF">Np111112_041</name>
    <name evidence="19" type="ORF">Np120912_041</name>
    <name evidence="20" type="ORF">Np140912_041</name>
    <name evidence="21" type="ORF">Np150709_041</name>
    <name evidence="22" type="ORF">Np151112_041</name>
    <name evidence="23" type="ORF">Np191112_041</name>
    <name evidence="24" type="ORF">Np200912_041</name>
    <name evidence="25" type="ORF">Np231112_041</name>
    <name evidence="26" type="ORF">Np241112_041</name>
    <name evidence="27" type="ORF">Np311112_041</name>
    <name evidence="28" type="ORF">Np330912_041</name>
    <name evidence="29" type="ORF">Np361112_041</name>
    <name evidence="30" type="ORF">RW010709_041</name>
    <name evidence="31" type="ORF">RW020113_041</name>
    <name evidence="32" type="ORF">RW020709_041</name>
    <name evidence="33" type="ORF">RW030709_041</name>
    <name evidence="34" type="ORF">RW081112_041</name>
    <name evidence="35" type="ORF">RW110905_041</name>
    <name evidence="36" type="ORF">RW120113_041</name>
    <name evidence="37" type="ORF">RW120709_041</name>
    <name evidence="38" type="ORF">RW141112_041</name>
    <name evidence="39" type="ORF">RW160905_041</name>
    <name evidence="40" type="ORF">RW170113_041</name>
    <name evidence="41" type="ORF">RW260905_041</name>
    <name evidence="42" type="ORF">RW291112_041</name>
    <name evidence="43" type="ORF">RW300905_041</name>
    <name evidence="44" type="ORF">RW340905_041</name>
    <name evidence="45" type="ORF">RW401112_041</name>
    <name evidence="46" type="ORF">Sn250709_041</name>
    <name evidence="47" type="ORF">W1010709_041</name>
    <name evidence="48" type="ORF">W1010910_041</name>
    <name evidence="49" type="ORF">W1030709_042</name>
    <name evidence="50" type="ORF">W1080709_041</name>
    <name evidence="51" type="ORF">W1090709_041</name>
    <name evidence="52" type="ORF">W1120909_041</name>
    <name evidence="53" type="ORF">W1130709_041</name>
    <name evidence="54" type="ORF">W1160709_041</name>
    <name evidence="55" type="ORF">W2020709_041</name>
    <name evidence="56" type="ORF">W2130910_041</name>
    <name evidence="57" type="ORF">W2140910_041</name>
    <name evidence="58" type="ORF">W2320910_041</name>
    <name evidence="59" type="ORF">W2390910_041</name>
</gene>
<dbReference type="Proteomes" id="UP000219810">
    <property type="component" value="Segment"/>
</dbReference>
<dbReference type="Proteomes" id="UP000220510">
    <property type="component" value="Genome"/>
</dbReference>
<dbReference type="EMBL" id="KX349283">
    <property type="protein sequence ID" value="AOO09760.1"/>
    <property type="molecule type" value="Genomic_DNA"/>
</dbReference>
<dbReference type="Proteomes" id="UP000220862">
    <property type="component" value="Segment"/>
</dbReference>
<dbReference type="Proteomes" id="UP000220628">
    <property type="component" value="Segment"/>
</dbReference>
<dbReference type="Proteomes" id="UP000220420">
    <property type="component" value="Segment"/>
</dbReference>
<dbReference type="EMBL" id="KX349234">
    <property type="protein sequence ID" value="AON99270.1"/>
    <property type="molecule type" value="Genomic_DNA"/>
</dbReference>
<dbReference type="Proteomes" id="UP000220301">
    <property type="component" value="Segment"/>
</dbReference>
<evidence type="ECO:0000313" key="19">
    <source>
        <dbReference type="EMBL" id="AOO01410.1"/>
    </source>
</evidence>
<evidence type="ECO:0000313" key="20">
    <source>
        <dbReference type="EMBL" id="AOO01624.1"/>
    </source>
</evidence>
<evidence type="ECO:0000313" key="21">
    <source>
        <dbReference type="EMBL" id="AOO01838.1"/>
    </source>
</evidence>
<dbReference type="EMBL" id="KX349267">
    <property type="protein sequence ID" value="AOO06329.1"/>
    <property type="molecule type" value="Genomic_DNA"/>
</dbReference>
<dbReference type="Proteomes" id="UP000220212">
    <property type="component" value="Segment"/>
</dbReference>
<dbReference type="EMBL" id="KX349275">
    <property type="protein sequence ID" value="AOO08044.1"/>
    <property type="molecule type" value="Genomic_DNA"/>
</dbReference>
<dbReference type="EMBL" id="KX349232">
    <property type="protein sequence ID" value="AON98842.1"/>
    <property type="molecule type" value="Genomic_DNA"/>
</dbReference>
<dbReference type="EMBL" id="KX349231">
    <property type="protein sequence ID" value="AON98627.1"/>
    <property type="molecule type" value="Genomic_DNA"/>
</dbReference>
<dbReference type="Proteomes" id="UP000220813">
    <property type="component" value="Segment"/>
</dbReference>
<dbReference type="Proteomes" id="UP000220375">
    <property type="component" value="Segment"/>
</dbReference>
<evidence type="ECO:0000313" key="25">
    <source>
        <dbReference type="EMBL" id="AOO02693.1"/>
    </source>
</evidence>
<evidence type="ECO:0000313" key="1">
    <source>
        <dbReference type="EMBL" id="AON97554.1"/>
    </source>
</evidence>
<dbReference type="Proteomes" id="UP000220822">
    <property type="component" value="Genome"/>
</dbReference>
<dbReference type="Proteomes" id="UP000219940">
    <property type="component" value="Segment"/>
</dbReference>
<evidence type="ECO:0000313" key="17">
    <source>
        <dbReference type="EMBL" id="AOO00982.1"/>
    </source>
</evidence>
<dbReference type="EMBL" id="KX349280">
    <property type="protein sequence ID" value="AOO09117.1"/>
    <property type="molecule type" value="Genomic_DNA"/>
</dbReference>
<dbReference type="EMBL" id="KX349247">
    <property type="protein sequence ID" value="AOO02052.1"/>
    <property type="molecule type" value="Genomic_DNA"/>
</dbReference>
<proteinExistence type="predicted"/>
<dbReference type="EMBL" id="KX349258">
    <property type="protein sequence ID" value="AOO04405.1"/>
    <property type="molecule type" value="Genomic_DNA"/>
</dbReference>
<evidence type="ECO:0000313" key="60">
    <source>
        <dbReference type="Proteomes" id="UP000219740"/>
    </source>
</evidence>
<dbReference type="Proteomes" id="UP000219893">
    <property type="component" value="Segment"/>
</dbReference>
<dbReference type="EMBL" id="KX349239">
    <property type="protein sequence ID" value="AOO00341.1"/>
    <property type="molecule type" value="Genomic_DNA"/>
</dbReference>
<dbReference type="EMBL" id="KX349251">
    <property type="protein sequence ID" value="AOO02907.1"/>
    <property type="molecule type" value="Genomic_DNA"/>
</dbReference>
<dbReference type="EMBL" id="KX349264">
    <property type="protein sequence ID" value="AOO05688.1"/>
    <property type="molecule type" value="Genomic_DNA"/>
</dbReference>
<dbReference type="Proteomes" id="UP000220036">
    <property type="component" value="Segment"/>
</dbReference>